<evidence type="ECO:0000259" key="4">
    <source>
        <dbReference type="Pfam" id="PF00004"/>
    </source>
</evidence>
<dbReference type="GO" id="GO:0005524">
    <property type="term" value="F:ATP binding"/>
    <property type="evidence" value="ECO:0007669"/>
    <property type="project" value="UniProtKB-KW"/>
</dbReference>
<dbReference type="PANTHER" id="PTHR11669:SF20">
    <property type="entry name" value="REPLICATION FACTOR C SUBUNIT 4"/>
    <property type="match status" value="1"/>
</dbReference>
<sequence length="237" mass="27280">MAAPIIVTGPPGSGKSYWIQAYAKEKRKQLLTCSCRKDRTLREGRQKLHVWGRRREPTVLWLEGADDLTPEAQAFLRRILETHSADVQFVLECRDPAKLQEPIRSRCTVQRIPMPTREELTEWLKRSYASVAIDEIFDYMQPNEYSYRRVLHCIHLQKEPLLWQTVLNGRRQELQQQLVADDLLTYQSKGLNPETLLSSLLDNPDLLTDYGTCLEASGSLWAFLGYAMRSTGVAESI</sequence>
<evidence type="ECO:0000256" key="3">
    <source>
        <dbReference type="ARBA" id="ARBA00022840"/>
    </source>
</evidence>
<reference evidence="5" key="1">
    <citation type="journal article" date="2020" name="Nature">
        <title>Giant virus diversity and host interactions through global metagenomics.</title>
        <authorList>
            <person name="Schulz F."/>
            <person name="Roux S."/>
            <person name="Paez-Espino D."/>
            <person name="Jungbluth S."/>
            <person name="Walsh D.A."/>
            <person name="Denef V.J."/>
            <person name="McMahon K.D."/>
            <person name="Konstantinidis K.T."/>
            <person name="Eloe-Fadrosh E.A."/>
            <person name="Kyrpides N.C."/>
            <person name="Woyke T."/>
        </authorList>
    </citation>
    <scope>NUCLEOTIDE SEQUENCE</scope>
    <source>
        <strain evidence="5">GVMAG-S-1101165-84</strain>
    </source>
</reference>
<keyword evidence="1" id="KW-0235">DNA replication</keyword>
<organism evidence="5">
    <name type="scientific">viral metagenome</name>
    <dbReference type="NCBI Taxonomy" id="1070528"/>
    <lineage>
        <taxon>unclassified sequences</taxon>
        <taxon>metagenomes</taxon>
        <taxon>organismal metagenomes</taxon>
    </lineage>
</organism>
<dbReference type="InterPro" id="IPR003959">
    <property type="entry name" value="ATPase_AAA_core"/>
</dbReference>
<dbReference type="GO" id="GO:0003689">
    <property type="term" value="F:DNA clamp loader activity"/>
    <property type="evidence" value="ECO:0007669"/>
    <property type="project" value="TreeGrafter"/>
</dbReference>
<dbReference type="CDD" id="cd00009">
    <property type="entry name" value="AAA"/>
    <property type="match status" value="1"/>
</dbReference>
<dbReference type="InterPro" id="IPR027417">
    <property type="entry name" value="P-loop_NTPase"/>
</dbReference>
<dbReference type="Pfam" id="PF00004">
    <property type="entry name" value="AAA"/>
    <property type="match status" value="1"/>
</dbReference>
<keyword evidence="3" id="KW-0067">ATP-binding</keyword>
<dbReference type="InterPro" id="IPR050238">
    <property type="entry name" value="DNA_Rep/Repair_Clamp_Loader"/>
</dbReference>
<dbReference type="Gene3D" id="3.40.50.300">
    <property type="entry name" value="P-loop containing nucleotide triphosphate hydrolases"/>
    <property type="match status" value="1"/>
</dbReference>
<evidence type="ECO:0000313" key="5">
    <source>
        <dbReference type="EMBL" id="QHU11320.1"/>
    </source>
</evidence>
<dbReference type="GO" id="GO:0006281">
    <property type="term" value="P:DNA repair"/>
    <property type="evidence" value="ECO:0007669"/>
    <property type="project" value="TreeGrafter"/>
</dbReference>
<dbReference type="GO" id="GO:0016887">
    <property type="term" value="F:ATP hydrolysis activity"/>
    <property type="evidence" value="ECO:0007669"/>
    <property type="project" value="InterPro"/>
</dbReference>
<dbReference type="EMBL" id="MN740781">
    <property type="protein sequence ID" value="QHU11320.1"/>
    <property type="molecule type" value="Genomic_DNA"/>
</dbReference>
<accession>A0A6C0K3E6</accession>
<name>A0A6C0K3E6_9ZZZZ</name>
<dbReference type="GO" id="GO:0005663">
    <property type="term" value="C:DNA replication factor C complex"/>
    <property type="evidence" value="ECO:0007669"/>
    <property type="project" value="TreeGrafter"/>
</dbReference>
<keyword evidence="2" id="KW-0547">Nucleotide-binding</keyword>
<dbReference type="SUPFAM" id="SSF52540">
    <property type="entry name" value="P-loop containing nucleoside triphosphate hydrolases"/>
    <property type="match status" value="1"/>
</dbReference>
<protein>
    <recommendedName>
        <fullName evidence="4">ATPase AAA-type core domain-containing protein</fullName>
    </recommendedName>
</protein>
<dbReference type="PANTHER" id="PTHR11669">
    <property type="entry name" value="REPLICATION FACTOR C / DNA POLYMERASE III GAMMA-TAU SUBUNIT"/>
    <property type="match status" value="1"/>
</dbReference>
<feature type="domain" description="ATPase AAA-type core" evidence="4">
    <location>
        <begin position="5"/>
        <end position="110"/>
    </location>
</feature>
<evidence type="ECO:0000256" key="1">
    <source>
        <dbReference type="ARBA" id="ARBA00022705"/>
    </source>
</evidence>
<proteinExistence type="predicted"/>
<dbReference type="AlphaFoldDB" id="A0A6C0K3E6"/>
<evidence type="ECO:0000256" key="2">
    <source>
        <dbReference type="ARBA" id="ARBA00022741"/>
    </source>
</evidence>
<dbReference type="GO" id="GO:0006261">
    <property type="term" value="P:DNA-templated DNA replication"/>
    <property type="evidence" value="ECO:0007669"/>
    <property type="project" value="TreeGrafter"/>
</dbReference>